<dbReference type="EMBL" id="WQRF01000003">
    <property type="protein sequence ID" value="MVS99562.1"/>
    <property type="molecule type" value="Genomic_DNA"/>
</dbReference>
<accession>A0A7X3K3J6</accession>
<keyword evidence="1" id="KW-0472">Membrane</keyword>
<proteinExistence type="predicted"/>
<gene>
    <name evidence="2" type="ORF">GO014_11070</name>
</gene>
<protein>
    <submittedName>
        <fullName evidence="2">Uncharacterized protein</fullName>
    </submittedName>
</protein>
<feature type="transmembrane region" description="Helical" evidence="1">
    <location>
        <begin position="38"/>
        <end position="59"/>
    </location>
</feature>
<name>A0A7X3K3J6_9HYPH</name>
<dbReference type="RefSeq" id="WP_116588945.1">
    <property type="nucleotide sequence ID" value="NZ_JAVKFR010000023.1"/>
</dbReference>
<keyword evidence="3" id="KW-1185">Reference proteome</keyword>
<comment type="caution">
    <text evidence="2">The sequence shown here is derived from an EMBL/GenBank/DDBJ whole genome shotgun (WGS) entry which is preliminary data.</text>
</comment>
<keyword evidence="1" id="KW-0812">Transmembrane</keyword>
<evidence type="ECO:0000256" key="1">
    <source>
        <dbReference type="SAM" id="Phobius"/>
    </source>
</evidence>
<keyword evidence="1" id="KW-1133">Transmembrane helix</keyword>
<dbReference type="AlphaFoldDB" id="A0A7X3K3J6"/>
<sequence>MTRFIRAFHRWTSMIFTLTVIANFVAIGFLGQAGVPPLVTFSPLLPLFLLLFSGLFMFVQHYAHRRAGLNHV</sequence>
<reference evidence="2 3" key="1">
    <citation type="submission" date="2019-12" db="EMBL/GenBank/DDBJ databases">
        <title>Devosia maris sp. nov., isolated from the deep seawater.</title>
        <authorList>
            <person name="Liu Y."/>
        </authorList>
    </citation>
    <scope>NUCLEOTIDE SEQUENCE [LARGE SCALE GENOMIC DNA]</scope>
    <source>
        <strain evidence="2 3">L53-10-65</strain>
    </source>
</reference>
<organism evidence="2 3">
    <name type="scientific">Devosia marina</name>
    <dbReference type="NCBI Taxonomy" id="2683198"/>
    <lineage>
        <taxon>Bacteria</taxon>
        <taxon>Pseudomonadati</taxon>
        <taxon>Pseudomonadota</taxon>
        <taxon>Alphaproteobacteria</taxon>
        <taxon>Hyphomicrobiales</taxon>
        <taxon>Devosiaceae</taxon>
        <taxon>Devosia</taxon>
    </lineage>
</organism>
<evidence type="ECO:0000313" key="3">
    <source>
        <dbReference type="Proteomes" id="UP000438106"/>
    </source>
</evidence>
<dbReference type="Proteomes" id="UP000438106">
    <property type="component" value="Unassembled WGS sequence"/>
</dbReference>
<evidence type="ECO:0000313" key="2">
    <source>
        <dbReference type="EMBL" id="MVS99562.1"/>
    </source>
</evidence>
<feature type="transmembrane region" description="Helical" evidence="1">
    <location>
        <begin position="12"/>
        <end position="32"/>
    </location>
</feature>